<protein>
    <submittedName>
        <fullName evidence="1">Bacteriocin (Lactococcin_972)</fullName>
    </submittedName>
</protein>
<dbReference type="OrthoDB" id="4259471at2"/>
<organism evidence="1 2">
    <name type="scientific">Amycolatopsis rubida</name>
    <dbReference type="NCBI Taxonomy" id="112413"/>
    <lineage>
        <taxon>Bacteria</taxon>
        <taxon>Bacillati</taxon>
        <taxon>Actinomycetota</taxon>
        <taxon>Actinomycetes</taxon>
        <taxon>Pseudonocardiales</taxon>
        <taxon>Pseudonocardiaceae</taxon>
        <taxon>Amycolatopsis</taxon>
    </lineage>
</organism>
<dbReference type="AlphaFoldDB" id="A0A1I5HTW2"/>
<proteinExistence type="predicted"/>
<accession>A0A1I5HTW2</accession>
<sequence length="139" mass="14205">MFFVQGAGAARSGEIRKKNGEIMTMGSASLKIARAASVASLAVVMSAGIVSAANASPSREAVPAGCGSAGGGTWCHGSGSDGIWKGCYSNYNHPKNYHSSTAAIGAANDKRYASAGSWSNAHARAGWAYTCYAYYNPNA</sequence>
<gene>
    <name evidence="1" type="ORF">SAMN05421854_10273</name>
</gene>
<dbReference type="Gene3D" id="2.60.40.2850">
    <property type="match status" value="1"/>
</dbReference>
<reference evidence="1 2" key="1">
    <citation type="submission" date="2016-10" db="EMBL/GenBank/DDBJ databases">
        <authorList>
            <person name="de Groot N.N."/>
        </authorList>
    </citation>
    <scope>NUCLEOTIDE SEQUENCE [LARGE SCALE GENOMIC DNA]</scope>
    <source>
        <strain evidence="1 2">DSM 44637</strain>
    </source>
</reference>
<name>A0A1I5HTW2_9PSEU</name>
<evidence type="ECO:0000313" key="2">
    <source>
        <dbReference type="Proteomes" id="UP000199137"/>
    </source>
</evidence>
<dbReference type="Pfam" id="PF09683">
    <property type="entry name" value="Lactococcin_972"/>
    <property type="match status" value="1"/>
</dbReference>
<evidence type="ECO:0000313" key="1">
    <source>
        <dbReference type="EMBL" id="SFO51735.1"/>
    </source>
</evidence>
<dbReference type="EMBL" id="FOWC01000002">
    <property type="protein sequence ID" value="SFO51735.1"/>
    <property type="molecule type" value="Genomic_DNA"/>
</dbReference>
<dbReference type="STRING" id="112413.SAMN05421854_10273"/>
<dbReference type="Proteomes" id="UP000199137">
    <property type="component" value="Unassembled WGS sequence"/>
</dbReference>
<dbReference type="InterPro" id="IPR006540">
    <property type="entry name" value="Lactococcin_972"/>
</dbReference>